<dbReference type="GO" id="GO:0006281">
    <property type="term" value="P:DNA repair"/>
    <property type="evidence" value="ECO:0007669"/>
    <property type="project" value="UniProtKB-KW"/>
</dbReference>
<evidence type="ECO:0000259" key="14">
    <source>
        <dbReference type="PROSITE" id="PS51193"/>
    </source>
</evidence>
<dbReference type="InterPro" id="IPR045028">
    <property type="entry name" value="DinG/Rad3-like"/>
</dbReference>
<evidence type="ECO:0000256" key="2">
    <source>
        <dbReference type="ARBA" id="ARBA00022723"/>
    </source>
</evidence>
<keyword evidence="16" id="KW-1185">Reference proteome</keyword>
<keyword evidence="6 15" id="KW-0347">Helicase</keyword>
<dbReference type="GO" id="GO:0046872">
    <property type="term" value="F:metal ion binding"/>
    <property type="evidence" value="ECO:0007669"/>
    <property type="project" value="UniProtKB-KW"/>
</dbReference>
<dbReference type="Pfam" id="PF06733">
    <property type="entry name" value="DEAD_2"/>
    <property type="match status" value="1"/>
</dbReference>
<proteinExistence type="inferred from homology"/>
<dbReference type="InterPro" id="IPR014001">
    <property type="entry name" value="Helicase_ATP-bd"/>
</dbReference>
<dbReference type="PANTHER" id="PTHR11472">
    <property type="entry name" value="DNA REPAIR DEAD HELICASE RAD3/XP-D SUBFAMILY MEMBER"/>
    <property type="match status" value="1"/>
</dbReference>
<keyword evidence="2" id="KW-0479">Metal-binding</keyword>
<keyword evidence="8" id="KW-0408">Iron</keyword>
<dbReference type="PROSITE" id="PS51193">
    <property type="entry name" value="HELICASE_ATP_BIND_2"/>
    <property type="match status" value="1"/>
</dbReference>
<feature type="domain" description="Helicase ATP-binding" evidence="14">
    <location>
        <begin position="203"/>
        <end position="458"/>
    </location>
</feature>
<keyword evidence="12" id="KW-0413">Isomerase</keyword>
<gene>
    <name evidence="15" type="ORF">I6U48_16705</name>
</gene>
<dbReference type="GO" id="GO:0003677">
    <property type="term" value="F:DNA binding"/>
    <property type="evidence" value="ECO:0007669"/>
    <property type="project" value="UniProtKB-KW"/>
</dbReference>
<dbReference type="SMART" id="SM00487">
    <property type="entry name" value="DEXDc"/>
    <property type="match status" value="1"/>
</dbReference>
<organism evidence="15 16">
    <name type="scientific">Clostridium thailandense</name>
    <dbReference type="NCBI Taxonomy" id="2794346"/>
    <lineage>
        <taxon>Bacteria</taxon>
        <taxon>Bacillati</taxon>
        <taxon>Bacillota</taxon>
        <taxon>Clostridia</taxon>
        <taxon>Eubacteriales</taxon>
        <taxon>Clostridiaceae</taxon>
        <taxon>Clostridium</taxon>
    </lineage>
</organism>
<evidence type="ECO:0000313" key="16">
    <source>
        <dbReference type="Proteomes" id="UP000694308"/>
    </source>
</evidence>
<dbReference type="InterPro" id="IPR010614">
    <property type="entry name" value="RAD3-like_helicase_DEAD"/>
</dbReference>
<dbReference type="InterPro" id="IPR014013">
    <property type="entry name" value="Helic_SF1/SF2_ATP-bd_DinG/Rad3"/>
</dbReference>
<dbReference type="GO" id="GO:0005524">
    <property type="term" value="F:ATP binding"/>
    <property type="evidence" value="ECO:0007669"/>
    <property type="project" value="UniProtKB-KW"/>
</dbReference>
<evidence type="ECO:0000256" key="12">
    <source>
        <dbReference type="ARBA" id="ARBA00023235"/>
    </source>
</evidence>
<keyword evidence="7" id="KW-0067">ATP-binding</keyword>
<sequence>MQINEIRISVRNLVEFVLRSGDLDSRFMGRSRALEGTKAHQKIQKEYKNKFSKEKQILLEDFEQNRLIRKEYYAELALKYEKEYRNFLFIIEGRADGVIIEGDDITIDEIKTVSRPLETVDENYNVIHWAQAKVYAYIYALQNNLENIDVQLTYYNINDDESKRLKKSFSTSRLNEFFIDLLEKYYFWASFIRDWKIKRTASIKNTEFPFDNYRKGQRKLAVAVYGTIKEEKNIFVQAPTGIGKTISTLFPAVKAMGENLTNKIFYLTAKTITRGVAEETIKMMKNKGLELKSVTLTAKDKICFNKKSSCNPEECEFARGHFDRVNYAISEILKKENIIDREAIIEYAQKFNICPFEFSLDLALLADCVICDYNYAFDPRVYLRRFFDNDENYVLLVDEAHNLVDRAREMFSADIYKKRFLELKKVMKNKEKNIYKALDKINSYMIKLKKLCREDLNSESQEQNNLQEEYYQLMKTNPNTYVQKNNLQDIYPLLRKFVSESEQWLTQNNKMEGHEQLLELYFDVLNFIRISEFYNDAYVTYIENQDDDIKLKLFCLDPSLLLKESIKKSKASIFFSATLTPIDYFKDMLGGNEEDYIMRLESPFSIEKREILIADRISTKYKYREKSYSVIVEYIKCAINCKKGNYMVFFPSYKYMMDVYNEFEKKYPNINALIQDSSMAEEERELFLKEFKEENDNTMVAFAVLGGVFSEGIDLKNDRLIGAIIISVGLPQICLERDIIMHYFNKNEKKGFKYAYMYPGMNKVLQAAGRVIRTEEDKGIIVLIDSRFSESEYRNLFPKEWNSNKNIKKVNDIENNLNNFWGKY</sequence>
<keyword evidence="1" id="KW-0004">4Fe-4S</keyword>
<dbReference type="GO" id="GO:0043139">
    <property type="term" value="F:5'-3' DNA helicase activity"/>
    <property type="evidence" value="ECO:0007669"/>
    <property type="project" value="UniProtKB-EC"/>
</dbReference>
<reference evidence="15" key="1">
    <citation type="submission" date="2020-12" db="EMBL/GenBank/DDBJ databases">
        <title>Clostridium thailandense sp. nov., a novel acetogenic bacterium isolated from peat land soil in Thailand.</title>
        <authorList>
            <person name="Chaikitkaew S."/>
            <person name="Birkeland N.K."/>
        </authorList>
    </citation>
    <scope>NUCLEOTIDE SEQUENCE</scope>
    <source>
        <strain evidence="15">PL3</strain>
    </source>
</reference>
<evidence type="ECO:0000256" key="9">
    <source>
        <dbReference type="ARBA" id="ARBA00023014"/>
    </source>
</evidence>
<evidence type="ECO:0000256" key="11">
    <source>
        <dbReference type="ARBA" id="ARBA00023204"/>
    </source>
</evidence>
<dbReference type="Proteomes" id="UP000694308">
    <property type="component" value="Unassembled WGS sequence"/>
</dbReference>
<evidence type="ECO:0000256" key="7">
    <source>
        <dbReference type="ARBA" id="ARBA00022840"/>
    </source>
</evidence>
<dbReference type="InterPro" id="IPR006555">
    <property type="entry name" value="ATP-dep_Helicase_C"/>
</dbReference>
<name>A0A949WRX3_9CLOT</name>
<evidence type="ECO:0000256" key="3">
    <source>
        <dbReference type="ARBA" id="ARBA00022741"/>
    </source>
</evidence>
<evidence type="ECO:0000256" key="8">
    <source>
        <dbReference type="ARBA" id="ARBA00023004"/>
    </source>
</evidence>
<dbReference type="EMBL" id="JAEEGC010000088">
    <property type="protein sequence ID" value="MBV7274535.1"/>
    <property type="molecule type" value="Genomic_DNA"/>
</dbReference>
<keyword evidence="4" id="KW-0227">DNA damage</keyword>
<keyword evidence="11" id="KW-0234">DNA repair</keyword>
<dbReference type="AlphaFoldDB" id="A0A949WRX3"/>
<dbReference type="PANTHER" id="PTHR11472:SF34">
    <property type="entry name" value="REGULATOR OF TELOMERE ELONGATION HELICASE 1"/>
    <property type="match status" value="1"/>
</dbReference>
<dbReference type="GO" id="GO:0051539">
    <property type="term" value="F:4 iron, 4 sulfur cluster binding"/>
    <property type="evidence" value="ECO:0007669"/>
    <property type="project" value="UniProtKB-KW"/>
</dbReference>
<dbReference type="InterPro" id="IPR006554">
    <property type="entry name" value="Helicase-like_DEXD_c2"/>
</dbReference>
<evidence type="ECO:0000256" key="10">
    <source>
        <dbReference type="ARBA" id="ARBA00023125"/>
    </source>
</evidence>
<evidence type="ECO:0000313" key="15">
    <source>
        <dbReference type="EMBL" id="MBV7274535.1"/>
    </source>
</evidence>
<keyword evidence="10" id="KW-0238">DNA-binding</keyword>
<evidence type="ECO:0000256" key="4">
    <source>
        <dbReference type="ARBA" id="ARBA00022763"/>
    </source>
</evidence>
<comment type="similarity">
    <text evidence="13">Belongs to the helicase family. DinG subfamily.</text>
</comment>
<keyword evidence="5" id="KW-0378">Hydrolase</keyword>
<accession>A0A949WRX3</accession>
<evidence type="ECO:0000256" key="1">
    <source>
        <dbReference type="ARBA" id="ARBA00022485"/>
    </source>
</evidence>
<protein>
    <submittedName>
        <fullName evidence="15">ATP-dependent DNA helicase</fullName>
    </submittedName>
</protein>
<keyword evidence="9" id="KW-0411">Iron-sulfur</keyword>
<evidence type="ECO:0000256" key="5">
    <source>
        <dbReference type="ARBA" id="ARBA00022801"/>
    </source>
</evidence>
<dbReference type="Pfam" id="PF13307">
    <property type="entry name" value="Helicase_C_2"/>
    <property type="match status" value="1"/>
</dbReference>
<evidence type="ECO:0000256" key="6">
    <source>
        <dbReference type="ARBA" id="ARBA00022806"/>
    </source>
</evidence>
<dbReference type="GO" id="GO:0016818">
    <property type="term" value="F:hydrolase activity, acting on acid anhydrides, in phosphorus-containing anhydrides"/>
    <property type="evidence" value="ECO:0007669"/>
    <property type="project" value="InterPro"/>
</dbReference>
<keyword evidence="3" id="KW-0547">Nucleotide-binding</keyword>
<dbReference type="RefSeq" id="WP_218321597.1">
    <property type="nucleotide sequence ID" value="NZ_JAEEGC010000088.1"/>
</dbReference>
<comment type="caution">
    <text evidence="15">The sequence shown here is derived from an EMBL/GenBank/DDBJ whole genome shotgun (WGS) entry which is preliminary data.</text>
</comment>
<evidence type="ECO:0000256" key="13">
    <source>
        <dbReference type="ARBA" id="ARBA00038058"/>
    </source>
</evidence>
<dbReference type="SMART" id="SM00491">
    <property type="entry name" value="HELICc2"/>
    <property type="match status" value="1"/>
</dbReference>
<dbReference type="SMART" id="SM00488">
    <property type="entry name" value="DEXDc2"/>
    <property type="match status" value="1"/>
</dbReference>